<evidence type="ECO:0000313" key="1">
    <source>
        <dbReference type="EMBL" id="KAK9694318.1"/>
    </source>
</evidence>
<accession>A0AAW1IW79</accession>
<dbReference type="InterPro" id="IPR018881">
    <property type="entry name" value="C2orf69_mit"/>
</dbReference>
<keyword evidence="2" id="KW-1185">Reference proteome</keyword>
<dbReference type="AlphaFoldDB" id="A0AAW1IW79"/>
<sequence>MLGSPAPPSPIRLYAVTGYEGRANDIIYCHPALRSEKQSTVIYFGGDMQDEFLLLRRSHILDTNPTEYDCALILIRSNREGCEKAKEKSDEDAKVRVNKRMIQGSARDGVAHSSNSDCGRATCHYSGLPVQPVRFPPGEKPN</sequence>
<organism evidence="1 2">
    <name type="scientific">Popillia japonica</name>
    <name type="common">Japanese beetle</name>
    <dbReference type="NCBI Taxonomy" id="7064"/>
    <lineage>
        <taxon>Eukaryota</taxon>
        <taxon>Metazoa</taxon>
        <taxon>Ecdysozoa</taxon>
        <taxon>Arthropoda</taxon>
        <taxon>Hexapoda</taxon>
        <taxon>Insecta</taxon>
        <taxon>Pterygota</taxon>
        <taxon>Neoptera</taxon>
        <taxon>Endopterygota</taxon>
        <taxon>Coleoptera</taxon>
        <taxon>Polyphaga</taxon>
        <taxon>Scarabaeiformia</taxon>
        <taxon>Scarabaeidae</taxon>
        <taxon>Rutelinae</taxon>
        <taxon>Popillia</taxon>
    </lineage>
</organism>
<protein>
    <submittedName>
        <fullName evidence="1">C2orf69</fullName>
    </submittedName>
</protein>
<name>A0AAW1IW79_POPJA</name>
<proteinExistence type="predicted"/>
<dbReference type="Proteomes" id="UP001458880">
    <property type="component" value="Unassembled WGS sequence"/>
</dbReference>
<comment type="caution">
    <text evidence="1">The sequence shown here is derived from an EMBL/GenBank/DDBJ whole genome shotgun (WGS) entry which is preliminary data.</text>
</comment>
<dbReference type="Pfam" id="PF10561">
    <property type="entry name" value="C2orf69"/>
    <property type="match status" value="1"/>
</dbReference>
<evidence type="ECO:0000313" key="2">
    <source>
        <dbReference type="Proteomes" id="UP001458880"/>
    </source>
</evidence>
<dbReference type="EMBL" id="JASPKY010000516">
    <property type="protein sequence ID" value="KAK9694318.1"/>
    <property type="molecule type" value="Genomic_DNA"/>
</dbReference>
<reference evidence="1 2" key="1">
    <citation type="journal article" date="2024" name="BMC Genomics">
        <title>De novo assembly and annotation of Popillia japonica's genome with initial clues to its potential as an invasive pest.</title>
        <authorList>
            <person name="Cucini C."/>
            <person name="Boschi S."/>
            <person name="Funari R."/>
            <person name="Cardaioli E."/>
            <person name="Iannotti N."/>
            <person name="Marturano G."/>
            <person name="Paoli F."/>
            <person name="Bruttini M."/>
            <person name="Carapelli A."/>
            <person name="Frati F."/>
            <person name="Nardi F."/>
        </authorList>
    </citation>
    <scope>NUCLEOTIDE SEQUENCE [LARGE SCALE GENOMIC DNA]</scope>
    <source>
        <strain evidence="1">DMR45628</strain>
    </source>
</reference>
<gene>
    <name evidence="1" type="ORF">QE152_g33624</name>
</gene>